<reference evidence="2 3" key="1">
    <citation type="submission" date="2016-09" db="EMBL/GenBank/DDBJ databases">
        <title>Draft genome sequence for the type strain of Vulcanibacillus modesticaldus BR, a strictly anaerobic, moderately thermophilic, and nitrate-reducing bacterium from deep sea-hydrothermal vents of the Mid-Atlantic Ridge.</title>
        <authorList>
            <person name="Abin C.A."/>
            <person name="Hollibaugh J.T."/>
        </authorList>
    </citation>
    <scope>NUCLEOTIDE SEQUENCE [LARGE SCALE GENOMIC DNA]</scope>
    <source>
        <strain evidence="2 3">BR</strain>
    </source>
</reference>
<dbReference type="InterPro" id="IPR025275">
    <property type="entry name" value="DUF4015"/>
</dbReference>
<dbReference type="Pfam" id="PF13200">
    <property type="entry name" value="DUF4015"/>
    <property type="match status" value="1"/>
</dbReference>
<dbReference type="STRING" id="337097.BHF71_08050"/>
<organism evidence="2 3">
    <name type="scientific">Vulcanibacillus modesticaldus</name>
    <dbReference type="NCBI Taxonomy" id="337097"/>
    <lineage>
        <taxon>Bacteria</taxon>
        <taxon>Bacillati</taxon>
        <taxon>Bacillota</taxon>
        <taxon>Bacilli</taxon>
        <taxon>Bacillales</taxon>
        <taxon>Bacillaceae</taxon>
        <taxon>Vulcanibacillus</taxon>
    </lineage>
</organism>
<dbReference type="InterPro" id="IPR017853">
    <property type="entry name" value="GH"/>
</dbReference>
<dbReference type="SUPFAM" id="SSF51445">
    <property type="entry name" value="(Trans)glycosidases"/>
    <property type="match status" value="1"/>
</dbReference>
<sequence>MPTYYDWYQYPTDYSLFNLNRKKIPREVKGLYVSGHTAESIRIDQLIDLLNKTELNSLVIDVKEDGGYLTYKSNVPQVKEITSDRKTFISDIDALLQKARENNIYTIARIVTFKDPFLAGAKPEIAMQKISGGVWRDSKGVSWVDPYRKEVWDYNIAIAIEAAKKGFKEIQFDYVRFPAEGRRLDREVQFNNPENKTKAEIIAEFLKYAKEQLKDYNVFISADVFGLTTTVIDDMGIGQKWELITATVDYISPMMYPSHYGKWSYGLPIPDAYPYETIKFGLEDAIEKNNKVANQGNTPAIIRPWYQDFTATWVKGHIDYGAEEVLEQIKAGKDLGINEYLIWNPRNTYSERAWLNTNNK</sequence>
<accession>A0A1D2YVG9</accession>
<keyword evidence="3" id="KW-1185">Reference proteome</keyword>
<dbReference type="AlphaFoldDB" id="A0A1D2YVG9"/>
<feature type="domain" description="DUF4015" evidence="1">
    <location>
        <begin position="30"/>
        <end position="349"/>
    </location>
</feature>
<evidence type="ECO:0000313" key="3">
    <source>
        <dbReference type="Proteomes" id="UP000243739"/>
    </source>
</evidence>
<dbReference type="EMBL" id="MIJF01000017">
    <property type="protein sequence ID" value="OEF99653.1"/>
    <property type="molecule type" value="Genomic_DNA"/>
</dbReference>
<dbReference type="Proteomes" id="UP000243739">
    <property type="component" value="Unassembled WGS sequence"/>
</dbReference>
<evidence type="ECO:0000313" key="2">
    <source>
        <dbReference type="EMBL" id="OEF99653.1"/>
    </source>
</evidence>
<proteinExistence type="predicted"/>
<name>A0A1D2YVG9_9BACI</name>
<protein>
    <submittedName>
        <fullName evidence="2">GTP-binding protein</fullName>
    </submittedName>
</protein>
<gene>
    <name evidence="2" type="ORF">BHF71_08050</name>
</gene>
<evidence type="ECO:0000259" key="1">
    <source>
        <dbReference type="Pfam" id="PF13200"/>
    </source>
</evidence>
<dbReference type="Gene3D" id="3.20.20.80">
    <property type="entry name" value="Glycosidases"/>
    <property type="match status" value="1"/>
</dbReference>
<comment type="caution">
    <text evidence="2">The sequence shown here is derived from an EMBL/GenBank/DDBJ whole genome shotgun (WGS) entry which is preliminary data.</text>
</comment>